<comment type="catalytic activity">
    <reaction evidence="1">
        <text>Endonucleolytic cleavage to 5'-phosphomonoester.</text>
        <dbReference type="EC" id="3.1.26.4"/>
    </reaction>
</comment>
<dbReference type="GO" id="GO:0043137">
    <property type="term" value="P:DNA replication, removal of RNA primer"/>
    <property type="evidence" value="ECO:0007669"/>
    <property type="project" value="TreeGrafter"/>
</dbReference>
<keyword evidence="7" id="KW-0479">Metal-binding</keyword>
<proteinExistence type="inferred from homology"/>
<evidence type="ECO:0000256" key="2">
    <source>
        <dbReference type="ARBA" id="ARBA00001946"/>
    </source>
</evidence>
<evidence type="ECO:0000256" key="10">
    <source>
        <dbReference type="ARBA" id="ARBA00022842"/>
    </source>
</evidence>
<evidence type="ECO:0000256" key="3">
    <source>
        <dbReference type="ARBA" id="ARBA00005300"/>
    </source>
</evidence>
<keyword evidence="9" id="KW-0378">Hydrolase</keyword>
<dbReference type="Gene3D" id="3.30.420.10">
    <property type="entry name" value="Ribonuclease H-like superfamily/Ribonuclease H"/>
    <property type="match status" value="1"/>
</dbReference>
<dbReference type="Proteomes" id="UP000095552">
    <property type="component" value="Unassembled WGS sequence"/>
</dbReference>
<evidence type="ECO:0000313" key="12">
    <source>
        <dbReference type="EMBL" id="OEK04087.1"/>
    </source>
</evidence>
<sequence>MIVIYTDGSSRGNPGPGGYGAVMKYKEHRKELSQGYRKTTNNRMELLAVIIGLESLKVEQAKVKVYSDSKYVIDSVEKGWLWNWIKKDFKGKKNKDLWLRFAEVYKKHRVTFQWVKGHAGIEENERCDQLAVEAADGGNHLIDEGFESGLYS</sequence>
<comment type="subunit">
    <text evidence="4">Monomer.</text>
</comment>
<evidence type="ECO:0000256" key="1">
    <source>
        <dbReference type="ARBA" id="ARBA00000077"/>
    </source>
</evidence>
<dbReference type="Pfam" id="PF00075">
    <property type="entry name" value="RNase_H"/>
    <property type="match status" value="1"/>
</dbReference>
<evidence type="ECO:0000256" key="6">
    <source>
        <dbReference type="ARBA" id="ARBA00022722"/>
    </source>
</evidence>
<dbReference type="PANTHER" id="PTHR10642">
    <property type="entry name" value="RIBONUCLEASE H1"/>
    <property type="match status" value="1"/>
</dbReference>
<dbReference type="GO" id="GO:0004523">
    <property type="term" value="F:RNA-DNA hybrid ribonuclease activity"/>
    <property type="evidence" value="ECO:0007669"/>
    <property type="project" value="UniProtKB-EC"/>
</dbReference>
<evidence type="ECO:0000256" key="8">
    <source>
        <dbReference type="ARBA" id="ARBA00022759"/>
    </source>
</evidence>
<evidence type="ECO:0000313" key="13">
    <source>
        <dbReference type="Proteomes" id="UP000095552"/>
    </source>
</evidence>
<dbReference type="InterPro" id="IPR036397">
    <property type="entry name" value="RNaseH_sf"/>
</dbReference>
<name>A0A1E5SYH4_9BACT</name>
<dbReference type="InterPro" id="IPR022892">
    <property type="entry name" value="RNaseHI"/>
</dbReference>
<comment type="caution">
    <text evidence="12">The sequence shown here is derived from an EMBL/GenBank/DDBJ whole genome shotgun (WGS) entry which is preliminary data.</text>
</comment>
<dbReference type="InterPro" id="IPR012337">
    <property type="entry name" value="RNaseH-like_sf"/>
</dbReference>
<keyword evidence="8" id="KW-0255">Endonuclease</keyword>
<dbReference type="RefSeq" id="WP_069835592.1">
    <property type="nucleotide sequence ID" value="NZ_MDGQ01000005.1"/>
</dbReference>
<dbReference type="SUPFAM" id="SSF53098">
    <property type="entry name" value="Ribonuclease H-like"/>
    <property type="match status" value="1"/>
</dbReference>
<keyword evidence="10" id="KW-0460">Magnesium</keyword>
<dbReference type="PROSITE" id="PS50879">
    <property type="entry name" value="RNASE_H_1"/>
    <property type="match status" value="1"/>
</dbReference>
<evidence type="ECO:0000256" key="5">
    <source>
        <dbReference type="ARBA" id="ARBA00012180"/>
    </source>
</evidence>
<evidence type="ECO:0000256" key="7">
    <source>
        <dbReference type="ARBA" id="ARBA00022723"/>
    </source>
</evidence>
<evidence type="ECO:0000259" key="11">
    <source>
        <dbReference type="PROSITE" id="PS50879"/>
    </source>
</evidence>
<keyword evidence="6" id="KW-0540">Nuclease</keyword>
<dbReference type="GO" id="GO:0046872">
    <property type="term" value="F:metal ion binding"/>
    <property type="evidence" value="ECO:0007669"/>
    <property type="project" value="UniProtKB-KW"/>
</dbReference>
<comment type="similarity">
    <text evidence="3">Belongs to the RNase H family.</text>
</comment>
<dbReference type="NCBIfam" id="NF001236">
    <property type="entry name" value="PRK00203.1"/>
    <property type="match status" value="1"/>
</dbReference>
<dbReference type="AlphaFoldDB" id="A0A1E5SYH4"/>
<protein>
    <recommendedName>
        <fullName evidence="5">ribonuclease H</fullName>
        <ecNumber evidence="5">3.1.26.4</ecNumber>
    </recommendedName>
</protein>
<feature type="domain" description="RNase H type-1" evidence="11">
    <location>
        <begin position="1"/>
        <end position="136"/>
    </location>
</feature>
<dbReference type="CDD" id="cd09278">
    <property type="entry name" value="RNase_HI_prokaryote_like"/>
    <property type="match status" value="1"/>
</dbReference>
<organism evidence="12 13">
    <name type="scientific">Roseivirga misakiensis</name>
    <dbReference type="NCBI Taxonomy" id="1563681"/>
    <lineage>
        <taxon>Bacteria</taxon>
        <taxon>Pseudomonadati</taxon>
        <taxon>Bacteroidota</taxon>
        <taxon>Cytophagia</taxon>
        <taxon>Cytophagales</taxon>
        <taxon>Roseivirgaceae</taxon>
        <taxon>Roseivirga</taxon>
    </lineage>
</organism>
<keyword evidence="13" id="KW-1185">Reference proteome</keyword>
<evidence type="ECO:0000256" key="9">
    <source>
        <dbReference type="ARBA" id="ARBA00022801"/>
    </source>
</evidence>
<comment type="cofactor">
    <cofactor evidence="2">
        <name>Mg(2+)</name>
        <dbReference type="ChEBI" id="CHEBI:18420"/>
    </cofactor>
</comment>
<dbReference type="EC" id="3.1.26.4" evidence="5"/>
<evidence type="ECO:0000256" key="4">
    <source>
        <dbReference type="ARBA" id="ARBA00011245"/>
    </source>
</evidence>
<dbReference type="GO" id="GO:0003676">
    <property type="term" value="F:nucleic acid binding"/>
    <property type="evidence" value="ECO:0007669"/>
    <property type="project" value="InterPro"/>
</dbReference>
<dbReference type="InterPro" id="IPR050092">
    <property type="entry name" value="RNase_H"/>
</dbReference>
<reference evidence="12 13" key="1">
    <citation type="submission" date="2016-08" db="EMBL/GenBank/DDBJ databases">
        <title>Draft genome of Fabibacter sp. strain SK-8.</title>
        <authorList>
            <person name="Wong S.-K."/>
            <person name="Hamasaki K."/>
            <person name="Yoshizawa S."/>
        </authorList>
    </citation>
    <scope>NUCLEOTIDE SEQUENCE [LARGE SCALE GENOMIC DNA]</scope>
    <source>
        <strain evidence="12 13">SK-8</strain>
    </source>
</reference>
<accession>A0A1E5SYH4</accession>
<dbReference type="OrthoDB" id="7845843at2"/>
<gene>
    <name evidence="12" type="ORF">BFP71_11395</name>
</gene>
<dbReference type="PANTHER" id="PTHR10642:SF26">
    <property type="entry name" value="RIBONUCLEASE H1"/>
    <property type="match status" value="1"/>
</dbReference>
<dbReference type="EMBL" id="MDGQ01000005">
    <property type="protein sequence ID" value="OEK04087.1"/>
    <property type="molecule type" value="Genomic_DNA"/>
</dbReference>
<dbReference type="InterPro" id="IPR002156">
    <property type="entry name" value="RNaseH_domain"/>
</dbReference>
<dbReference type="STRING" id="1563681.BFP71_11395"/>